<sequence length="61" mass="6581">MTSSNDECLQHLQRPHRGGYGALAVATGYAGMAWFLKDDPGAAVMMFQAVLITLGRRGGRK</sequence>
<dbReference type="Proteomes" id="UP000182227">
    <property type="component" value="Unassembled WGS sequence"/>
</dbReference>
<protein>
    <submittedName>
        <fullName evidence="2">Uncharacterized protein</fullName>
    </submittedName>
</protein>
<evidence type="ECO:0000313" key="5">
    <source>
        <dbReference type="Proteomes" id="UP000193811"/>
    </source>
</evidence>
<accession>A0A0U1DYN6</accession>
<keyword evidence="1" id="KW-1133">Transmembrane helix</keyword>
<keyword evidence="1" id="KW-0472">Membrane</keyword>
<evidence type="ECO:0000256" key="1">
    <source>
        <dbReference type="SAM" id="Phobius"/>
    </source>
</evidence>
<evidence type="ECO:0000313" key="3">
    <source>
        <dbReference type="EMBL" id="ORV21707.1"/>
    </source>
</evidence>
<feature type="transmembrane region" description="Helical" evidence="1">
    <location>
        <begin position="20"/>
        <end position="36"/>
    </location>
</feature>
<dbReference type="Proteomes" id="UP000193811">
    <property type="component" value="Unassembled WGS sequence"/>
</dbReference>
<keyword evidence="1" id="KW-0812">Transmembrane</keyword>
<proteinExistence type="predicted"/>
<dbReference type="EMBL" id="LQOP01000029">
    <property type="protein sequence ID" value="ORV21707.1"/>
    <property type="molecule type" value="Genomic_DNA"/>
</dbReference>
<organism evidence="2 4">
    <name type="scientific">Mycolicibacterium conceptionense</name>
    <dbReference type="NCBI Taxonomy" id="451644"/>
    <lineage>
        <taxon>Bacteria</taxon>
        <taxon>Bacillati</taxon>
        <taxon>Actinomycetota</taxon>
        <taxon>Actinomycetes</taxon>
        <taxon>Mycobacteriales</taxon>
        <taxon>Mycobacteriaceae</taxon>
        <taxon>Mycolicibacterium</taxon>
    </lineage>
</organism>
<dbReference type="EMBL" id="CTEF01000009">
    <property type="protein sequence ID" value="CQD25097.1"/>
    <property type="molecule type" value="Genomic_DNA"/>
</dbReference>
<evidence type="ECO:0000313" key="4">
    <source>
        <dbReference type="Proteomes" id="UP000182227"/>
    </source>
</evidence>
<name>A0A0U1DYN6_9MYCO</name>
<evidence type="ECO:0000313" key="2">
    <source>
        <dbReference type="EMBL" id="CQD25097.1"/>
    </source>
</evidence>
<reference evidence="2 4" key="1">
    <citation type="submission" date="2015-03" db="EMBL/GenBank/DDBJ databases">
        <authorList>
            <person name="Murphy D."/>
        </authorList>
    </citation>
    <scope>NUCLEOTIDE SEQUENCE [LARGE SCALE GENOMIC DNA]</scope>
    <source>
        <strain evidence="2 4">D16</strain>
    </source>
</reference>
<dbReference type="AlphaFoldDB" id="A0A0U1DYN6"/>
<gene>
    <name evidence="3" type="ORF">AWB98_27010</name>
    <name evidence="2" type="ORF">BN970_06895</name>
</gene>
<keyword evidence="5" id="KW-1185">Reference proteome</keyword>
<reference evidence="3 5" key="2">
    <citation type="submission" date="2016-01" db="EMBL/GenBank/DDBJ databases">
        <title>The new phylogeny of the genus Mycobacterium.</title>
        <authorList>
            <person name="Tarcisio F."/>
            <person name="Conor M."/>
            <person name="Antonella G."/>
            <person name="Elisabetta G."/>
            <person name="Giulia F.S."/>
            <person name="Sara T."/>
            <person name="Anna F."/>
            <person name="Clotilde B."/>
            <person name="Roberto B."/>
            <person name="Veronica D.S."/>
            <person name="Fabio R."/>
            <person name="Monica P."/>
            <person name="Olivier J."/>
            <person name="Enrico T."/>
            <person name="Nicola S."/>
        </authorList>
    </citation>
    <scope>NUCLEOTIDE SEQUENCE [LARGE SCALE GENOMIC DNA]</scope>
    <source>
        <strain evidence="3 5">CCUG 50187</strain>
    </source>
</reference>